<evidence type="ECO:0000313" key="8">
    <source>
        <dbReference type="EMBL" id="KAJ1735797.1"/>
    </source>
</evidence>
<keyword evidence="4 6" id="KW-1133">Transmembrane helix</keyword>
<feature type="transmembrane region" description="Helical" evidence="6">
    <location>
        <begin position="218"/>
        <end position="236"/>
    </location>
</feature>
<comment type="caution">
    <text evidence="8">The sequence shown here is derived from an EMBL/GenBank/DDBJ whole genome shotgun (WGS) entry which is preliminary data.</text>
</comment>
<keyword evidence="5 6" id="KW-0472">Membrane</keyword>
<dbReference type="GO" id="GO:0022857">
    <property type="term" value="F:transmembrane transporter activity"/>
    <property type="evidence" value="ECO:0007669"/>
    <property type="project" value="InterPro"/>
</dbReference>
<dbReference type="InterPro" id="IPR011701">
    <property type="entry name" value="MFS"/>
</dbReference>
<dbReference type="AlphaFoldDB" id="A0A9W7YH78"/>
<dbReference type="InterPro" id="IPR001958">
    <property type="entry name" value="Tet-R_TetA/multi-R_MdtG-like"/>
</dbReference>
<feature type="transmembrane region" description="Helical" evidence="6">
    <location>
        <begin position="48"/>
        <end position="65"/>
    </location>
</feature>
<feature type="transmembrane region" description="Helical" evidence="6">
    <location>
        <begin position="71"/>
        <end position="93"/>
    </location>
</feature>
<dbReference type="PRINTS" id="PR01035">
    <property type="entry name" value="TCRTETA"/>
</dbReference>
<keyword evidence="3 6" id="KW-0812">Transmembrane</keyword>
<organism evidence="8 9">
    <name type="scientific">Coemansia biformis</name>
    <dbReference type="NCBI Taxonomy" id="1286918"/>
    <lineage>
        <taxon>Eukaryota</taxon>
        <taxon>Fungi</taxon>
        <taxon>Fungi incertae sedis</taxon>
        <taxon>Zoopagomycota</taxon>
        <taxon>Kickxellomycotina</taxon>
        <taxon>Kickxellomycetes</taxon>
        <taxon>Kickxellales</taxon>
        <taxon>Kickxellaceae</taxon>
        <taxon>Coemansia</taxon>
    </lineage>
</organism>
<feature type="transmembrane region" description="Helical" evidence="6">
    <location>
        <begin position="296"/>
        <end position="320"/>
    </location>
</feature>
<dbReference type="Proteomes" id="UP001143981">
    <property type="component" value="Unassembled WGS sequence"/>
</dbReference>
<accession>A0A9W7YH78</accession>
<keyword evidence="2" id="KW-0813">Transport</keyword>
<evidence type="ECO:0000256" key="2">
    <source>
        <dbReference type="ARBA" id="ARBA00022448"/>
    </source>
</evidence>
<dbReference type="SUPFAM" id="SSF103473">
    <property type="entry name" value="MFS general substrate transporter"/>
    <property type="match status" value="1"/>
</dbReference>
<sequence>MVESFDVVKSPNDVAFYAGVLFSSYSISQAITTMYWGPLSDRIGRRPTLLVGLVGDLATFVLFGLSKSFTWALVTRTMNGFFAGNAAVVKSVIAEISDDTNRPRMMAMVPFMWHVGIMGGAALGGLLADPANQYPGVFGHIELFRTYPYLLPCMAGSVTTTLGLVAGLFMLEETLVPSHRPRPAGADEDCLDSEATPLVARVQQAPVAPVWTSEGKRVLAMAWLLALATAIGDHVYPIFAATDPSSGGLGFMPRSIGASLMVAGFAVVYLQLVAYPRLVHKHGVLRCFQLGSQITVPYFFATPFLSLLAAHLGRTLGSTAAASMATPDPWMSSAGLEYCLMWVLLVGLLLLRIVGNVLAFTSMNLLVSNIAPSKDMLGTVNSVQQLGAVVTRITGPLISGTLWGWSAGNGLPYPLNSHLVWILCGGLMVLSWRASLTLPASVNNFAAGR</sequence>
<feature type="transmembrane region" description="Helical" evidence="6">
    <location>
        <begin position="14"/>
        <end position="36"/>
    </location>
</feature>
<dbReference type="InterPro" id="IPR036259">
    <property type="entry name" value="MFS_trans_sf"/>
</dbReference>
<dbReference type="InterPro" id="IPR020846">
    <property type="entry name" value="MFS_dom"/>
</dbReference>
<evidence type="ECO:0000259" key="7">
    <source>
        <dbReference type="PROSITE" id="PS50850"/>
    </source>
</evidence>
<dbReference type="OrthoDB" id="419616at2759"/>
<dbReference type="PANTHER" id="PTHR23504:SF15">
    <property type="entry name" value="MAJOR FACILITATOR SUPERFAMILY (MFS) PROFILE DOMAIN-CONTAINING PROTEIN"/>
    <property type="match status" value="1"/>
</dbReference>
<feature type="transmembrane region" description="Helical" evidence="6">
    <location>
        <begin position="105"/>
        <end position="127"/>
    </location>
</feature>
<reference evidence="8" key="1">
    <citation type="submission" date="2022-07" db="EMBL/GenBank/DDBJ databases">
        <title>Phylogenomic reconstructions and comparative analyses of Kickxellomycotina fungi.</title>
        <authorList>
            <person name="Reynolds N.K."/>
            <person name="Stajich J.E."/>
            <person name="Barry K."/>
            <person name="Grigoriev I.V."/>
            <person name="Crous P."/>
            <person name="Smith M.E."/>
        </authorList>
    </citation>
    <scope>NUCLEOTIDE SEQUENCE</scope>
    <source>
        <strain evidence="8">BCRC 34381</strain>
    </source>
</reference>
<evidence type="ECO:0000256" key="4">
    <source>
        <dbReference type="ARBA" id="ARBA00022989"/>
    </source>
</evidence>
<evidence type="ECO:0000313" key="9">
    <source>
        <dbReference type="Proteomes" id="UP001143981"/>
    </source>
</evidence>
<proteinExistence type="predicted"/>
<keyword evidence="9" id="KW-1185">Reference proteome</keyword>
<dbReference type="Pfam" id="PF07690">
    <property type="entry name" value="MFS_1"/>
    <property type="match status" value="1"/>
</dbReference>
<protein>
    <recommendedName>
        <fullName evidence="7">Major facilitator superfamily (MFS) profile domain-containing protein</fullName>
    </recommendedName>
</protein>
<evidence type="ECO:0000256" key="6">
    <source>
        <dbReference type="SAM" id="Phobius"/>
    </source>
</evidence>
<evidence type="ECO:0000256" key="1">
    <source>
        <dbReference type="ARBA" id="ARBA00004141"/>
    </source>
</evidence>
<dbReference type="PANTHER" id="PTHR23504">
    <property type="entry name" value="MAJOR FACILITATOR SUPERFAMILY DOMAIN-CONTAINING PROTEIN 10"/>
    <property type="match status" value="1"/>
</dbReference>
<comment type="subcellular location">
    <subcellularLocation>
        <location evidence="1">Membrane</location>
        <topology evidence="1">Multi-pass membrane protein</topology>
    </subcellularLocation>
</comment>
<feature type="transmembrane region" description="Helical" evidence="6">
    <location>
        <begin position="256"/>
        <end position="275"/>
    </location>
</feature>
<dbReference type="EMBL" id="JANBOI010000011">
    <property type="protein sequence ID" value="KAJ1735797.1"/>
    <property type="molecule type" value="Genomic_DNA"/>
</dbReference>
<evidence type="ECO:0000256" key="5">
    <source>
        <dbReference type="ARBA" id="ARBA00023136"/>
    </source>
</evidence>
<feature type="transmembrane region" description="Helical" evidence="6">
    <location>
        <begin position="340"/>
        <end position="366"/>
    </location>
</feature>
<dbReference type="PROSITE" id="PS50850">
    <property type="entry name" value="MFS"/>
    <property type="match status" value="1"/>
</dbReference>
<gene>
    <name evidence="8" type="ORF">LPJ61_000346</name>
</gene>
<dbReference type="Gene3D" id="1.20.1250.20">
    <property type="entry name" value="MFS general substrate transporter like domains"/>
    <property type="match status" value="1"/>
</dbReference>
<name>A0A9W7YH78_9FUNG</name>
<evidence type="ECO:0000256" key="3">
    <source>
        <dbReference type="ARBA" id="ARBA00022692"/>
    </source>
</evidence>
<dbReference type="GO" id="GO:0016020">
    <property type="term" value="C:membrane"/>
    <property type="evidence" value="ECO:0007669"/>
    <property type="project" value="UniProtKB-SubCell"/>
</dbReference>
<feature type="transmembrane region" description="Helical" evidence="6">
    <location>
        <begin position="147"/>
        <end position="171"/>
    </location>
</feature>
<feature type="domain" description="Major facilitator superfamily (MFS) profile" evidence="7">
    <location>
        <begin position="1"/>
        <end position="443"/>
    </location>
</feature>